<dbReference type="Proteomes" id="UP000007347">
    <property type="component" value="Chromosome"/>
</dbReference>
<dbReference type="InterPro" id="IPR028098">
    <property type="entry name" value="Glyco_trans_4-like_N"/>
</dbReference>
<sequence>MRVLHLISSSGFYGADNVLIELSKQLRHSFFLPVIGVFENKHNPHLEVVEVARQHSLPVQIFPCKGKLDLKTVLLIRRFVDEQKINLIHTHGYKSNFYTTAAVIGKKIPMITTCHNWLGDDIKMKFYARLDKFFLNRFDKIIAVSDAVNQEILNHGISSEKLVTVYNGINIKRFNNRINENNIRKKLGIEDDCKVIGTVGRLSEEKGHIYFLKAAEKVLQKYSRVVFLIVGDGPLREYLEEKACRIADKLYSQKVISQNPFIFTGVRNDISTIYSIMDIFVLPSLTEGLPMVLLEAMASRKPVVATDVGAVSSVFEHGRSGVLIEPGNVNNLSMEIMGLLANPKKIQKMANHARQKVELEFSSNIMTEKYLDVYQDVLQSG</sequence>
<dbReference type="InterPro" id="IPR050194">
    <property type="entry name" value="Glycosyltransferase_grp1"/>
</dbReference>
<dbReference type="InterPro" id="IPR001296">
    <property type="entry name" value="Glyco_trans_1"/>
</dbReference>
<dbReference type="EMBL" id="FO203503">
    <property type="protein sequence ID" value="CCK80489.1"/>
    <property type="molecule type" value="Genomic_DNA"/>
</dbReference>
<dbReference type="CDD" id="cd03801">
    <property type="entry name" value="GT4_PimA-like"/>
    <property type="match status" value="1"/>
</dbReference>
<evidence type="ECO:0000313" key="4">
    <source>
        <dbReference type="Proteomes" id="UP000007347"/>
    </source>
</evidence>
<evidence type="ECO:0000313" key="3">
    <source>
        <dbReference type="EMBL" id="CCK80489.1"/>
    </source>
</evidence>
<accession>K0N969</accession>
<dbReference type="Gene3D" id="3.40.50.2000">
    <property type="entry name" value="Glycogen Phosphorylase B"/>
    <property type="match status" value="2"/>
</dbReference>
<dbReference type="SUPFAM" id="SSF53756">
    <property type="entry name" value="UDP-Glycosyltransferase/glycogen phosphorylase"/>
    <property type="match status" value="1"/>
</dbReference>
<evidence type="ECO:0000259" key="2">
    <source>
        <dbReference type="Pfam" id="PF13439"/>
    </source>
</evidence>
<feature type="domain" description="Glycosyltransferase subfamily 4-like N-terminal" evidence="2">
    <location>
        <begin position="14"/>
        <end position="173"/>
    </location>
</feature>
<organism evidence="3 4">
    <name type="scientific">Desulfobacula toluolica (strain DSM 7467 / Tol2)</name>
    <dbReference type="NCBI Taxonomy" id="651182"/>
    <lineage>
        <taxon>Bacteria</taxon>
        <taxon>Pseudomonadati</taxon>
        <taxon>Thermodesulfobacteriota</taxon>
        <taxon>Desulfobacteria</taxon>
        <taxon>Desulfobacterales</taxon>
        <taxon>Desulfobacteraceae</taxon>
        <taxon>Desulfobacula</taxon>
    </lineage>
</organism>
<dbReference type="GO" id="GO:0016757">
    <property type="term" value="F:glycosyltransferase activity"/>
    <property type="evidence" value="ECO:0007669"/>
    <property type="project" value="InterPro"/>
</dbReference>
<dbReference type="Pfam" id="PF00534">
    <property type="entry name" value="Glycos_transf_1"/>
    <property type="match status" value="1"/>
</dbReference>
<dbReference type="KEGG" id="dto:TOL2_C23280"/>
<dbReference type="Pfam" id="PF13439">
    <property type="entry name" value="Glyco_transf_4"/>
    <property type="match status" value="1"/>
</dbReference>
<dbReference type="PANTHER" id="PTHR45947:SF3">
    <property type="entry name" value="SULFOQUINOVOSYL TRANSFERASE SQD2"/>
    <property type="match status" value="1"/>
</dbReference>
<gene>
    <name evidence="3" type="ordered locus">TOL2_C23280</name>
</gene>
<dbReference type="PANTHER" id="PTHR45947">
    <property type="entry name" value="SULFOQUINOVOSYL TRANSFERASE SQD2"/>
    <property type="match status" value="1"/>
</dbReference>
<proteinExistence type="predicted"/>
<dbReference type="STRING" id="651182.TOL2_C23280"/>
<evidence type="ECO:0000259" key="1">
    <source>
        <dbReference type="Pfam" id="PF00534"/>
    </source>
</evidence>
<dbReference type="HOGENOM" id="CLU_009583_0_3_7"/>
<reference evidence="3 4" key="1">
    <citation type="journal article" date="2013" name="Environ. Microbiol.">
        <title>Complete genome, catabolic sub-proteomes and key-metabolites of Desulfobacula toluolica Tol2, a marine, aromatic compound-degrading, sulfate-reducing bacterium.</title>
        <authorList>
            <person name="Wohlbrand L."/>
            <person name="Jacob J.H."/>
            <person name="Kube M."/>
            <person name="Mussmann M."/>
            <person name="Jarling R."/>
            <person name="Beck A."/>
            <person name="Amann R."/>
            <person name="Wilkes H."/>
            <person name="Reinhardt R."/>
            <person name="Rabus R."/>
        </authorList>
    </citation>
    <scope>NUCLEOTIDE SEQUENCE [LARGE SCALE GENOMIC DNA]</scope>
    <source>
        <strain evidence="4">DSM 7467 / Tol2</strain>
    </source>
</reference>
<protein>
    <submittedName>
        <fullName evidence="3">Glycosyl transferase, family I</fullName>
    </submittedName>
</protein>
<name>K0N969_DESTT</name>
<keyword evidence="4" id="KW-1185">Reference proteome</keyword>
<dbReference type="AlphaFoldDB" id="K0N969"/>
<keyword evidence="3" id="KW-0808">Transferase</keyword>
<feature type="domain" description="Glycosyl transferase family 1" evidence="1">
    <location>
        <begin position="181"/>
        <end position="355"/>
    </location>
</feature>